<evidence type="ECO:0000256" key="1">
    <source>
        <dbReference type="SAM" id="MobiDB-lite"/>
    </source>
</evidence>
<feature type="compositionally biased region" description="Basic residues" evidence="1">
    <location>
        <begin position="20"/>
        <end position="30"/>
    </location>
</feature>
<keyword evidence="3" id="KW-1185">Reference proteome</keyword>
<dbReference type="EMBL" id="CAJVCH010554024">
    <property type="protein sequence ID" value="CAG7830056.1"/>
    <property type="molecule type" value="Genomic_DNA"/>
</dbReference>
<organism evidence="2 3">
    <name type="scientific">Allacma fusca</name>
    <dbReference type="NCBI Taxonomy" id="39272"/>
    <lineage>
        <taxon>Eukaryota</taxon>
        <taxon>Metazoa</taxon>
        <taxon>Ecdysozoa</taxon>
        <taxon>Arthropoda</taxon>
        <taxon>Hexapoda</taxon>
        <taxon>Collembola</taxon>
        <taxon>Symphypleona</taxon>
        <taxon>Sminthuridae</taxon>
        <taxon>Allacma</taxon>
    </lineage>
</organism>
<reference evidence="2" key="1">
    <citation type="submission" date="2021-06" db="EMBL/GenBank/DDBJ databases">
        <authorList>
            <person name="Hodson N. C."/>
            <person name="Mongue J. A."/>
            <person name="Jaron S. K."/>
        </authorList>
    </citation>
    <scope>NUCLEOTIDE SEQUENCE</scope>
</reference>
<name>A0A8J2Q1L4_9HEXA</name>
<dbReference type="AlphaFoldDB" id="A0A8J2Q1L4"/>
<protein>
    <submittedName>
        <fullName evidence="2">Uncharacterized protein</fullName>
    </submittedName>
</protein>
<feature type="region of interest" description="Disordered" evidence="1">
    <location>
        <begin position="1"/>
        <end position="113"/>
    </location>
</feature>
<sequence length="113" mass="12837">MPRRSGQGTLFKTHLGKGSGPRRSRRVSRTRKYENPSEIIGEASSSHGGQLQAIRPQKQVPGPSKSSFPETSRKRRYKVRFRNPADPHSHRSGQGRIYTEDKSPIAKRPGRYR</sequence>
<gene>
    <name evidence="2" type="ORF">AFUS01_LOCUS39883</name>
</gene>
<accession>A0A8J2Q1L4</accession>
<evidence type="ECO:0000313" key="2">
    <source>
        <dbReference type="EMBL" id="CAG7830056.1"/>
    </source>
</evidence>
<feature type="compositionally biased region" description="Polar residues" evidence="1">
    <location>
        <begin position="1"/>
        <end position="10"/>
    </location>
</feature>
<comment type="caution">
    <text evidence="2">The sequence shown here is derived from an EMBL/GenBank/DDBJ whole genome shotgun (WGS) entry which is preliminary data.</text>
</comment>
<proteinExistence type="predicted"/>
<dbReference type="Proteomes" id="UP000708208">
    <property type="component" value="Unassembled WGS sequence"/>
</dbReference>
<evidence type="ECO:0000313" key="3">
    <source>
        <dbReference type="Proteomes" id="UP000708208"/>
    </source>
</evidence>